<dbReference type="Gene3D" id="2.170.140.10">
    <property type="entry name" value="Chitin binding domain"/>
    <property type="match status" value="1"/>
</dbReference>
<protein>
    <recommendedName>
        <fullName evidence="1">Chitin-binding type-2 domain-containing protein</fullName>
    </recommendedName>
</protein>
<feature type="domain" description="Chitin-binding type-2" evidence="1">
    <location>
        <begin position="299"/>
        <end position="361"/>
    </location>
</feature>
<comment type="caution">
    <text evidence="2">The sequence shown here is derived from an EMBL/GenBank/DDBJ whole genome shotgun (WGS) entry which is preliminary data.</text>
</comment>
<organism evidence="2 3">
    <name type="scientific">Adineta steineri</name>
    <dbReference type="NCBI Taxonomy" id="433720"/>
    <lineage>
        <taxon>Eukaryota</taxon>
        <taxon>Metazoa</taxon>
        <taxon>Spiralia</taxon>
        <taxon>Gnathifera</taxon>
        <taxon>Rotifera</taxon>
        <taxon>Eurotatoria</taxon>
        <taxon>Bdelloidea</taxon>
        <taxon>Adinetida</taxon>
        <taxon>Adinetidae</taxon>
        <taxon>Adineta</taxon>
    </lineage>
</organism>
<dbReference type="EMBL" id="CAJNOE010000043">
    <property type="protein sequence ID" value="CAF0797493.1"/>
    <property type="molecule type" value="Genomic_DNA"/>
</dbReference>
<dbReference type="InterPro" id="IPR002557">
    <property type="entry name" value="Chitin-bd_dom"/>
</dbReference>
<evidence type="ECO:0000313" key="2">
    <source>
        <dbReference type="EMBL" id="CAF0797493.1"/>
    </source>
</evidence>
<dbReference type="PROSITE" id="PS50940">
    <property type="entry name" value="CHIT_BIND_II"/>
    <property type="match status" value="1"/>
</dbReference>
<name>A0A813SL41_9BILA</name>
<dbReference type="Pfam" id="PF14388">
    <property type="entry name" value="DUF4419"/>
    <property type="match status" value="1"/>
</dbReference>
<dbReference type="Proteomes" id="UP000663860">
    <property type="component" value="Unassembled WGS sequence"/>
</dbReference>
<sequence>MSDSTSNKQFHTVVIRGDLPKIEKQYEAKTPMHLPEANHWILGVMKQVDNDECGSNIEYDRFKVQHTISNGPYTTYSGGHAVFRAYLNAYNSHEDIVLSPDDLWLMITIYFAKYVNTNAEKLRHLFVSHEGKMKLTIKQMQPNPDWNAFLESMRIEIGKNVNNNIVSLLTANYSTTGQVESLLSCATIMNIFKKYFDYGLRMTLCGIRKVHFLGTIDDWLLLRQKTEQLQTFTTPEDEFSTYIKGVLPLLDQFIQTYRGYVDNQFWDKIFDIEHVGRGSGTKTKSRKQMVPCSFTVDSNVNCNGQPDGVFLSSPYCNVFHRCIFGSRFDFRCARGNNVSYDLWWNQQTNVCDWPCRVQCTNQLFGSTTSTQQVQSESLAFFNNDCRAYPRIF</sequence>
<dbReference type="SUPFAM" id="SSF57625">
    <property type="entry name" value="Invertebrate chitin-binding proteins"/>
    <property type="match status" value="1"/>
</dbReference>
<dbReference type="Pfam" id="PF01607">
    <property type="entry name" value="CBM_14"/>
    <property type="match status" value="1"/>
</dbReference>
<gene>
    <name evidence="2" type="ORF">IZO911_LOCUS6743</name>
</gene>
<evidence type="ECO:0000313" key="3">
    <source>
        <dbReference type="Proteomes" id="UP000663860"/>
    </source>
</evidence>
<dbReference type="PANTHER" id="PTHR31252">
    <property type="entry name" value="DUF4419 DOMAIN-CONTAINING PROTEIN"/>
    <property type="match status" value="1"/>
</dbReference>
<dbReference type="PANTHER" id="PTHR31252:SF11">
    <property type="entry name" value="DUF4419 DOMAIN-CONTAINING PROTEIN"/>
    <property type="match status" value="1"/>
</dbReference>
<dbReference type="InterPro" id="IPR036508">
    <property type="entry name" value="Chitin-bd_dom_sf"/>
</dbReference>
<dbReference type="AlphaFoldDB" id="A0A813SL41"/>
<dbReference type="GO" id="GO:0005576">
    <property type="term" value="C:extracellular region"/>
    <property type="evidence" value="ECO:0007669"/>
    <property type="project" value="InterPro"/>
</dbReference>
<proteinExistence type="predicted"/>
<reference evidence="2" key="1">
    <citation type="submission" date="2021-02" db="EMBL/GenBank/DDBJ databases">
        <authorList>
            <person name="Nowell W R."/>
        </authorList>
    </citation>
    <scope>NUCLEOTIDE SEQUENCE</scope>
</reference>
<accession>A0A813SL41</accession>
<evidence type="ECO:0000259" key="1">
    <source>
        <dbReference type="PROSITE" id="PS50940"/>
    </source>
</evidence>
<dbReference type="GO" id="GO:0008061">
    <property type="term" value="F:chitin binding"/>
    <property type="evidence" value="ECO:0007669"/>
    <property type="project" value="InterPro"/>
</dbReference>
<dbReference type="InterPro" id="IPR025533">
    <property type="entry name" value="DUF4419"/>
</dbReference>